<organism evidence="3 4">
    <name type="scientific">Desulfofundulus salinus</name>
    <dbReference type="NCBI Taxonomy" id="2419843"/>
    <lineage>
        <taxon>Bacteria</taxon>
        <taxon>Bacillati</taxon>
        <taxon>Bacillota</taxon>
        <taxon>Clostridia</taxon>
        <taxon>Eubacteriales</taxon>
        <taxon>Peptococcaceae</taxon>
        <taxon>Desulfofundulus</taxon>
    </lineage>
</organism>
<dbReference type="EMBL" id="RBWE01000001">
    <property type="protein sequence ID" value="RKO66356.1"/>
    <property type="molecule type" value="Genomic_DNA"/>
</dbReference>
<evidence type="ECO:0000256" key="1">
    <source>
        <dbReference type="ARBA" id="ARBA00023125"/>
    </source>
</evidence>
<dbReference type="Pfam" id="PF01381">
    <property type="entry name" value="HTH_3"/>
    <property type="match status" value="1"/>
</dbReference>
<feature type="domain" description="HTH cro/C1-type" evidence="2">
    <location>
        <begin position="7"/>
        <end position="61"/>
    </location>
</feature>
<dbReference type="SUPFAM" id="SSF47413">
    <property type="entry name" value="lambda repressor-like DNA-binding domains"/>
    <property type="match status" value="1"/>
</dbReference>
<gene>
    <name evidence="3" type="ORF">D7024_04965</name>
</gene>
<dbReference type="PROSITE" id="PS50943">
    <property type="entry name" value="HTH_CROC1"/>
    <property type="match status" value="1"/>
</dbReference>
<dbReference type="Gene3D" id="1.10.260.40">
    <property type="entry name" value="lambda repressor-like DNA-binding domains"/>
    <property type="match status" value="1"/>
</dbReference>
<dbReference type="PANTHER" id="PTHR46558">
    <property type="entry name" value="TRACRIPTIONAL REGULATORY PROTEIN-RELATED-RELATED"/>
    <property type="match status" value="1"/>
</dbReference>
<dbReference type="InterPro" id="IPR010982">
    <property type="entry name" value="Lambda_DNA-bd_dom_sf"/>
</dbReference>
<keyword evidence="4" id="KW-1185">Reference proteome</keyword>
<protein>
    <submittedName>
        <fullName evidence="3">XRE family transcriptional regulator</fullName>
    </submittedName>
</protein>
<dbReference type="RefSeq" id="WP_121450792.1">
    <property type="nucleotide sequence ID" value="NZ_RBWE01000001.1"/>
</dbReference>
<dbReference type="PANTHER" id="PTHR46558:SF4">
    <property type="entry name" value="DNA-BIDING PHAGE PROTEIN"/>
    <property type="match status" value="1"/>
</dbReference>
<dbReference type="SMART" id="SM00530">
    <property type="entry name" value="HTH_XRE"/>
    <property type="match status" value="1"/>
</dbReference>
<keyword evidence="1" id="KW-0238">DNA-binding</keyword>
<comment type="caution">
    <text evidence="3">The sequence shown here is derived from an EMBL/GenBank/DDBJ whole genome shotgun (WGS) entry which is preliminary data.</text>
</comment>
<evidence type="ECO:0000313" key="4">
    <source>
        <dbReference type="Proteomes" id="UP000271256"/>
    </source>
</evidence>
<dbReference type="InterPro" id="IPR001387">
    <property type="entry name" value="Cro/C1-type_HTH"/>
</dbReference>
<dbReference type="AlphaFoldDB" id="A0A494WSR3"/>
<name>A0A494WSR3_9FIRM</name>
<accession>A0A494WSR3</accession>
<evidence type="ECO:0000259" key="2">
    <source>
        <dbReference type="PROSITE" id="PS50943"/>
    </source>
</evidence>
<reference evidence="3 4" key="1">
    <citation type="submission" date="2018-10" db="EMBL/GenBank/DDBJ databases">
        <authorList>
            <person name="Grouzdev D.S."/>
            <person name="Krutkina M.S."/>
            <person name="Tourova T.P."/>
            <person name="Nazina T.N."/>
        </authorList>
    </citation>
    <scope>NUCLEOTIDE SEQUENCE [LARGE SCALE GENOMIC DNA]</scope>
    <source>
        <strain evidence="3 4">435</strain>
    </source>
</reference>
<dbReference type="OrthoDB" id="118856at2"/>
<dbReference type="Proteomes" id="UP000271256">
    <property type="component" value="Unassembled WGS sequence"/>
</dbReference>
<evidence type="ECO:0000313" key="3">
    <source>
        <dbReference type="EMBL" id="RKO66356.1"/>
    </source>
</evidence>
<dbReference type="GO" id="GO:0003677">
    <property type="term" value="F:DNA binding"/>
    <property type="evidence" value="ECO:0007669"/>
    <property type="project" value="UniProtKB-KW"/>
</dbReference>
<dbReference type="CDD" id="cd00093">
    <property type="entry name" value="HTH_XRE"/>
    <property type="match status" value="1"/>
</dbReference>
<proteinExistence type="predicted"/>
<sequence length="103" mass="11576">MNVGERIRELRKRYGLTASELGELLGVSQAQVSRYEKGQNEIPLSTLERFCTILGITLPEFFAEGAFVTPIPPHLRPLIDAARDLNREQVEALANMIVKLRAK</sequence>